<dbReference type="RefSeq" id="XP_027612545.1">
    <property type="nucleotide sequence ID" value="XM_027756744.1"/>
</dbReference>
<comment type="caution">
    <text evidence="2">The sequence shown here is derived from an EMBL/GenBank/DDBJ whole genome shotgun (WGS) entry which is preliminary data.</text>
</comment>
<dbReference type="InParanoid" id="A0A401GHI2"/>
<evidence type="ECO:0000313" key="3">
    <source>
        <dbReference type="Proteomes" id="UP000287166"/>
    </source>
</evidence>
<feature type="region of interest" description="Disordered" evidence="1">
    <location>
        <begin position="61"/>
        <end position="92"/>
    </location>
</feature>
<feature type="compositionally biased region" description="Pro residues" evidence="1">
    <location>
        <begin position="79"/>
        <end position="92"/>
    </location>
</feature>
<evidence type="ECO:0000256" key="1">
    <source>
        <dbReference type="SAM" id="MobiDB-lite"/>
    </source>
</evidence>
<organism evidence="2 3">
    <name type="scientific">Sparassis crispa</name>
    <dbReference type="NCBI Taxonomy" id="139825"/>
    <lineage>
        <taxon>Eukaryota</taxon>
        <taxon>Fungi</taxon>
        <taxon>Dikarya</taxon>
        <taxon>Basidiomycota</taxon>
        <taxon>Agaricomycotina</taxon>
        <taxon>Agaricomycetes</taxon>
        <taxon>Polyporales</taxon>
        <taxon>Sparassidaceae</taxon>
        <taxon>Sparassis</taxon>
    </lineage>
</organism>
<reference evidence="2 3" key="1">
    <citation type="journal article" date="2018" name="Sci. Rep.">
        <title>Genome sequence of the cauliflower mushroom Sparassis crispa (Hanabiratake) and its association with beneficial usage.</title>
        <authorList>
            <person name="Kiyama R."/>
            <person name="Furutani Y."/>
            <person name="Kawaguchi K."/>
            <person name="Nakanishi T."/>
        </authorList>
    </citation>
    <scope>NUCLEOTIDE SEQUENCE [LARGE SCALE GENOMIC DNA]</scope>
</reference>
<proteinExistence type="predicted"/>
<protein>
    <submittedName>
        <fullName evidence="2">Uncharacterized protein</fullName>
    </submittedName>
</protein>
<dbReference type="Proteomes" id="UP000287166">
    <property type="component" value="Unassembled WGS sequence"/>
</dbReference>
<name>A0A401GHI2_9APHY</name>
<evidence type="ECO:0000313" key="2">
    <source>
        <dbReference type="EMBL" id="GBE81632.1"/>
    </source>
</evidence>
<accession>A0A401GHI2</accession>
<gene>
    <name evidence="2" type="ORF">SCP_0400030</name>
</gene>
<dbReference type="AlphaFoldDB" id="A0A401GHI2"/>
<sequence length="92" mass="9617">MSPRPRHERPSWDDGLNVGMMGMGTGMGMGGMGMGLMKNTAISVGGGGNGHGPSLPIIPCTTATRLLPSPPNSRSLVQPPLPHRPHPPVPYR</sequence>
<dbReference type="EMBL" id="BFAD01000004">
    <property type="protein sequence ID" value="GBE81632.1"/>
    <property type="molecule type" value="Genomic_DNA"/>
</dbReference>
<keyword evidence="3" id="KW-1185">Reference proteome</keyword>
<dbReference type="GeneID" id="38778549"/>